<organism evidence="1 2">
    <name type="scientific">Variovorax rhizosphaerae</name>
    <dbReference type="NCBI Taxonomy" id="1836200"/>
    <lineage>
        <taxon>Bacteria</taxon>
        <taxon>Pseudomonadati</taxon>
        <taxon>Pseudomonadota</taxon>
        <taxon>Betaproteobacteria</taxon>
        <taxon>Burkholderiales</taxon>
        <taxon>Comamonadaceae</taxon>
        <taxon>Variovorax</taxon>
    </lineage>
</organism>
<evidence type="ECO:0000313" key="1">
    <source>
        <dbReference type="EMBL" id="MEJ8846527.1"/>
    </source>
</evidence>
<evidence type="ECO:0008006" key="3">
    <source>
        <dbReference type="Google" id="ProtNLM"/>
    </source>
</evidence>
<accession>A0ABU8WG89</accession>
<dbReference type="RefSeq" id="WP_340341680.1">
    <property type="nucleotide sequence ID" value="NZ_JBBKZT010000003.1"/>
</dbReference>
<gene>
    <name evidence="1" type="ORF">WKW82_07705</name>
</gene>
<proteinExistence type="predicted"/>
<sequence length="129" mass="14290">MSIFARASLARCRPAFRAAVLWTLLAGGAVTHAMSIREMRTLEATEKDGKAYAGYYLVGVLEGLREASDAERRSGQKPLFCVEGRRLEPAMARSLYQGELARNADSYEADMPVQLVMSNALQNSYRCTH</sequence>
<name>A0ABU8WG89_9BURK</name>
<comment type="caution">
    <text evidence="1">The sequence shown here is derived from an EMBL/GenBank/DDBJ whole genome shotgun (WGS) entry which is preliminary data.</text>
</comment>
<dbReference type="EMBL" id="JBBKZT010000003">
    <property type="protein sequence ID" value="MEJ8846527.1"/>
    <property type="molecule type" value="Genomic_DNA"/>
</dbReference>
<keyword evidence="2" id="KW-1185">Reference proteome</keyword>
<protein>
    <recommendedName>
        <fullName evidence="3">Rap1a immunity protein domain-containing protein</fullName>
    </recommendedName>
</protein>
<evidence type="ECO:0000313" key="2">
    <source>
        <dbReference type="Proteomes" id="UP001385892"/>
    </source>
</evidence>
<reference evidence="1 2" key="1">
    <citation type="submission" date="2024-03" db="EMBL/GenBank/DDBJ databases">
        <title>Novel species of the genus Variovorax.</title>
        <authorList>
            <person name="Liu Q."/>
            <person name="Xin Y.-H."/>
        </authorList>
    </citation>
    <scope>NUCLEOTIDE SEQUENCE [LARGE SCALE GENOMIC DNA]</scope>
    <source>
        <strain evidence="1 2">KACC 18900</strain>
    </source>
</reference>
<dbReference type="Proteomes" id="UP001385892">
    <property type="component" value="Unassembled WGS sequence"/>
</dbReference>